<dbReference type="InterPro" id="IPR010290">
    <property type="entry name" value="TM_effector"/>
</dbReference>
<sequence length="105" mass="11306">MTSLWRHHDFRQLWVAETASHVGTQVVGVALPVVAVAVLAATPLEMGVLTALETAAFLLVALPAGAWVDRWRRQRVLVRADTVRAAALATIPVAYLLDALTLGQL</sequence>
<dbReference type="PANTHER" id="PTHR23513:SF6">
    <property type="entry name" value="MAJOR FACILITATOR SUPERFAMILY ASSOCIATED DOMAIN-CONTAINING PROTEIN"/>
    <property type="match status" value="1"/>
</dbReference>
<evidence type="ECO:0000256" key="6">
    <source>
        <dbReference type="ARBA" id="ARBA00023136"/>
    </source>
</evidence>
<evidence type="ECO:0000256" key="5">
    <source>
        <dbReference type="ARBA" id="ARBA00022989"/>
    </source>
</evidence>
<gene>
    <name evidence="8" type="ORF">TEK04_13080</name>
</gene>
<evidence type="ECO:0000256" key="2">
    <source>
        <dbReference type="ARBA" id="ARBA00022448"/>
    </source>
</evidence>
<evidence type="ECO:0000313" key="9">
    <source>
        <dbReference type="Proteomes" id="UP001361570"/>
    </source>
</evidence>
<evidence type="ECO:0000256" key="1">
    <source>
        <dbReference type="ARBA" id="ARBA00004651"/>
    </source>
</evidence>
<comment type="subcellular location">
    <subcellularLocation>
        <location evidence="1">Cell membrane</location>
        <topology evidence="1">Multi-pass membrane protein</topology>
    </subcellularLocation>
</comment>
<keyword evidence="9" id="KW-1185">Reference proteome</keyword>
<keyword evidence="5 7" id="KW-1133">Transmembrane helix</keyword>
<dbReference type="InterPro" id="IPR036259">
    <property type="entry name" value="MFS_trans_sf"/>
</dbReference>
<accession>A0ABU8DXW3</accession>
<evidence type="ECO:0000256" key="7">
    <source>
        <dbReference type="SAM" id="Phobius"/>
    </source>
</evidence>
<feature type="transmembrane region" description="Helical" evidence="7">
    <location>
        <begin position="47"/>
        <end position="68"/>
    </location>
</feature>
<dbReference type="Pfam" id="PF05977">
    <property type="entry name" value="MFS_3"/>
    <property type="match status" value="1"/>
</dbReference>
<evidence type="ECO:0000256" key="4">
    <source>
        <dbReference type="ARBA" id="ARBA00022692"/>
    </source>
</evidence>
<feature type="transmembrane region" description="Helical" evidence="7">
    <location>
        <begin position="21"/>
        <end position="41"/>
    </location>
</feature>
<keyword evidence="4 7" id="KW-0812">Transmembrane</keyword>
<evidence type="ECO:0000256" key="3">
    <source>
        <dbReference type="ARBA" id="ARBA00022475"/>
    </source>
</evidence>
<evidence type="ECO:0000313" key="8">
    <source>
        <dbReference type="EMBL" id="MEI4272658.1"/>
    </source>
</evidence>
<protein>
    <submittedName>
        <fullName evidence="8">MFS transporter</fullName>
    </submittedName>
</protein>
<dbReference type="Proteomes" id="UP001361570">
    <property type="component" value="Unassembled WGS sequence"/>
</dbReference>
<dbReference type="Gene3D" id="1.20.1250.20">
    <property type="entry name" value="MFS general substrate transporter like domains"/>
    <property type="match status" value="1"/>
</dbReference>
<keyword evidence="2" id="KW-0813">Transport</keyword>
<organism evidence="8 9">
    <name type="scientific">Klenkia sesuvii</name>
    <dbReference type="NCBI Taxonomy" id="3103137"/>
    <lineage>
        <taxon>Bacteria</taxon>
        <taxon>Bacillati</taxon>
        <taxon>Actinomycetota</taxon>
        <taxon>Actinomycetes</taxon>
        <taxon>Geodermatophilales</taxon>
        <taxon>Geodermatophilaceae</taxon>
        <taxon>Klenkia</taxon>
    </lineage>
</organism>
<comment type="caution">
    <text evidence="8">The sequence shown here is derived from an EMBL/GenBank/DDBJ whole genome shotgun (WGS) entry which is preliminary data.</text>
</comment>
<dbReference type="RefSeq" id="WP_336404787.1">
    <property type="nucleotide sequence ID" value="NZ_JBAPLU010000012.1"/>
</dbReference>
<reference evidence="8 9" key="1">
    <citation type="submission" date="2024-03" db="EMBL/GenBank/DDBJ databases">
        <title>Draft genome sequence of Klenkia sp. LSe6-5.</title>
        <authorList>
            <person name="Duangmal K."/>
            <person name="Chantavorakit T."/>
        </authorList>
    </citation>
    <scope>NUCLEOTIDE SEQUENCE [LARGE SCALE GENOMIC DNA]</scope>
    <source>
        <strain evidence="8 9">LSe6-5</strain>
    </source>
</reference>
<proteinExistence type="predicted"/>
<dbReference type="PANTHER" id="PTHR23513">
    <property type="entry name" value="INTEGRAL MEMBRANE EFFLUX PROTEIN-RELATED"/>
    <property type="match status" value="1"/>
</dbReference>
<keyword evidence="6 7" id="KW-0472">Membrane</keyword>
<keyword evidence="3" id="KW-1003">Cell membrane</keyword>
<dbReference type="EMBL" id="JBAPLU010000012">
    <property type="protein sequence ID" value="MEI4272658.1"/>
    <property type="molecule type" value="Genomic_DNA"/>
</dbReference>
<dbReference type="SUPFAM" id="SSF103473">
    <property type="entry name" value="MFS general substrate transporter"/>
    <property type="match status" value="1"/>
</dbReference>
<name>A0ABU8DXW3_9ACTN</name>